<keyword evidence="7 12" id="KW-1133">Transmembrane helix</keyword>
<evidence type="ECO:0000256" key="7">
    <source>
        <dbReference type="ARBA" id="ARBA00022989"/>
    </source>
</evidence>
<feature type="transmembrane region" description="Helical" evidence="12">
    <location>
        <begin position="15"/>
        <end position="36"/>
    </location>
</feature>
<evidence type="ECO:0000256" key="4">
    <source>
        <dbReference type="ARBA" id="ARBA00022679"/>
    </source>
</evidence>
<evidence type="ECO:0000256" key="8">
    <source>
        <dbReference type="ARBA" id="ARBA00023034"/>
    </source>
</evidence>
<accession>A0A7R9BG89</accession>
<dbReference type="SUPFAM" id="SSF52540">
    <property type="entry name" value="P-loop containing nucleoside triphosphate hydrolases"/>
    <property type="match status" value="1"/>
</dbReference>
<keyword evidence="14" id="KW-1185">Reference proteome</keyword>
<evidence type="ECO:0000256" key="10">
    <source>
        <dbReference type="ARBA" id="ARBA00023157"/>
    </source>
</evidence>
<dbReference type="GO" id="GO:0000139">
    <property type="term" value="C:Golgi membrane"/>
    <property type="evidence" value="ECO:0007669"/>
    <property type="project" value="UniProtKB-SubCell"/>
</dbReference>
<evidence type="ECO:0000256" key="9">
    <source>
        <dbReference type="ARBA" id="ARBA00023136"/>
    </source>
</evidence>
<evidence type="ECO:0000256" key="3">
    <source>
        <dbReference type="ARBA" id="ARBA00011233"/>
    </source>
</evidence>
<protein>
    <recommendedName>
        <fullName evidence="15">Heparan sulfate 2-O-sulfotransferase 1</fullName>
    </recommendedName>
</protein>
<dbReference type="GO" id="GO:0004394">
    <property type="term" value="F:heparan sulfate 2-sulfotransferase activity"/>
    <property type="evidence" value="ECO:0007669"/>
    <property type="project" value="TreeGrafter"/>
</dbReference>
<evidence type="ECO:0000313" key="14">
    <source>
        <dbReference type="Proteomes" id="UP000678499"/>
    </source>
</evidence>
<dbReference type="PANTHER" id="PTHR12129:SF17">
    <property type="entry name" value="HEPARAN SULFATE 2-O-SULFOTRANSFERASE 1"/>
    <property type="match status" value="1"/>
</dbReference>
<keyword evidence="4" id="KW-0808">Transferase</keyword>
<evidence type="ECO:0000256" key="12">
    <source>
        <dbReference type="SAM" id="Phobius"/>
    </source>
</evidence>
<evidence type="ECO:0000256" key="6">
    <source>
        <dbReference type="ARBA" id="ARBA00022968"/>
    </source>
</evidence>
<organism evidence="13">
    <name type="scientific">Notodromas monacha</name>
    <dbReference type="NCBI Taxonomy" id="399045"/>
    <lineage>
        <taxon>Eukaryota</taxon>
        <taxon>Metazoa</taxon>
        <taxon>Ecdysozoa</taxon>
        <taxon>Arthropoda</taxon>
        <taxon>Crustacea</taxon>
        <taxon>Oligostraca</taxon>
        <taxon>Ostracoda</taxon>
        <taxon>Podocopa</taxon>
        <taxon>Podocopida</taxon>
        <taxon>Cypridocopina</taxon>
        <taxon>Cypridoidea</taxon>
        <taxon>Cyprididae</taxon>
        <taxon>Notodromas</taxon>
    </lineage>
</organism>
<dbReference type="EMBL" id="CAJPEX010000294">
    <property type="protein sequence ID" value="CAG0914908.1"/>
    <property type="molecule type" value="Genomic_DNA"/>
</dbReference>
<sequence length="365" mass="41832">MTAGSWMRTLTRSSFVPILVVLVFSGIVIQQQVFLLRQRVENLEMALGVERAATRSSGSLLNPKPAQAPLVIYNRVPKTGSTSFMGVAYDLCTKNSFHVLHINTTKNSHVLSLPDQARLVHNITEWVEKRPAIYHGHLAYVDFNRFGVADPPIYINIVRRPLDRMVSYYYFLRYGDDFRPHLKRRKKGDKMTFDECVESGLQECDPKNLWLQIPFFCGHAAACWEPGNAWALEQAKHNLVHNYFLVGVTEELEDFVAILEYALPSFFKGAQQQLIDGNKGHLRKTSNKTTPSARTVVAIQSSEVWRMENEFYEFVLENFHAVKRRALVLQSNSDDEADATLTRDRVPEIMAEVGQKFHFEKIRPK</sequence>
<dbReference type="InterPro" id="IPR005331">
    <property type="entry name" value="Sulfotransferase"/>
</dbReference>
<keyword evidence="11" id="KW-0325">Glycoprotein</keyword>
<dbReference type="Gene3D" id="3.40.50.300">
    <property type="entry name" value="P-loop containing nucleotide triphosphate hydrolases"/>
    <property type="match status" value="1"/>
</dbReference>
<dbReference type="OrthoDB" id="10019582at2759"/>
<proteinExistence type="inferred from homology"/>
<reference evidence="13" key="1">
    <citation type="submission" date="2020-11" db="EMBL/GenBank/DDBJ databases">
        <authorList>
            <person name="Tran Van P."/>
        </authorList>
    </citation>
    <scope>NUCLEOTIDE SEQUENCE</scope>
</reference>
<evidence type="ECO:0000256" key="2">
    <source>
        <dbReference type="ARBA" id="ARBA00010569"/>
    </source>
</evidence>
<comment type="subunit">
    <text evidence="3">Homotrimer.</text>
</comment>
<evidence type="ECO:0008006" key="15">
    <source>
        <dbReference type="Google" id="ProtNLM"/>
    </source>
</evidence>
<dbReference type="Pfam" id="PF03567">
    <property type="entry name" value="Sulfotransfer_2"/>
    <property type="match status" value="1"/>
</dbReference>
<evidence type="ECO:0000256" key="5">
    <source>
        <dbReference type="ARBA" id="ARBA00022692"/>
    </source>
</evidence>
<comment type="similarity">
    <text evidence="2">Belongs to the sulfotransferase 3 family.</text>
</comment>
<comment type="subcellular location">
    <subcellularLocation>
        <location evidence="1">Golgi apparatus membrane</location>
        <topology evidence="1">Single-pass type II membrane protein</topology>
    </subcellularLocation>
</comment>
<keyword evidence="6" id="KW-0735">Signal-anchor</keyword>
<dbReference type="FunFam" id="3.40.50.300:FF:001418">
    <property type="entry name" value="Heparan sulfate 2-o-sulfotransferase"/>
    <property type="match status" value="1"/>
</dbReference>
<dbReference type="PANTHER" id="PTHR12129">
    <property type="entry name" value="HEPARAN SULFATE 2-O-SULFOTRANSFERASE"/>
    <property type="match status" value="1"/>
</dbReference>
<dbReference type="EMBL" id="OA882331">
    <property type="protein sequence ID" value="CAD7274756.1"/>
    <property type="molecule type" value="Genomic_DNA"/>
</dbReference>
<dbReference type="GO" id="GO:0015012">
    <property type="term" value="P:heparan sulfate proteoglycan biosynthetic process"/>
    <property type="evidence" value="ECO:0007669"/>
    <property type="project" value="UniProtKB-ARBA"/>
</dbReference>
<name>A0A7R9BG89_9CRUS</name>
<dbReference type="AlphaFoldDB" id="A0A7R9BG89"/>
<gene>
    <name evidence="13" type="ORF">NMOB1V02_LOCUS2577</name>
</gene>
<keyword evidence="5 12" id="KW-0812">Transmembrane</keyword>
<evidence type="ECO:0000256" key="11">
    <source>
        <dbReference type="ARBA" id="ARBA00023180"/>
    </source>
</evidence>
<dbReference type="Proteomes" id="UP000678499">
    <property type="component" value="Unassembled WGS sequence"/>
</dbReference>
<evidence type="ECO:0000313" key="13">
    <source>
        <dbReference type="EMBL" id="CAD7274756.1"/>
    </source>
</evidence>
<keyword evidence="9 12" id="KW-0472">Membrane</keyword>
<keyword evidence="8" id="KW-0333">Golgi apparatus</keyword>
<dbReference type="InterPro" id="IPR027417">
    <property type="entry name" value="P-loop_NTPase"/>
</dbReference>
<dbReference type="InterPro" id="IPR007734">
    <property type="entry name" value="Heparan_SO4_2-O-STrfase"/>
</dbReference>
<keyword evidence="10" id="KW-1015">Disulfide bond</keyword>
<evidence type="ECO:0000256" key="1">
    <source>
        <dbReference type="ARBA" id="ARBA00004323"/>
    </source>
</evidence>